<dbReference type="Proteomes" id="UP000006055">
    <property type="component" value="Chromosome"/>
</dbReference>
<evidence type="ECO:0000256" key="8">
    <source>
        <dbReference type="ARBA" id="ARBA00023239"/>
    </source>
</evidence>
<evidence type="ECO:0000256" key="7">
    <source>
        <dbReference type="ARBA" id="ARBA00023140"/>
    </source>
</evidence>
<dbReference type="InterPro" id="IPR054357">
    <property type="entry name" value="MFE-2_N"/>
</dbReference>
<proteinExistence type="inferred from homology"/>
<dbReference type="eggNOG" id="COG1028">
    <property type="taxonomic scope" value="Bacteria"/>
</dbReference>
<evidence type="ECO:0000313" key="11">
    <source>
        <dbReference type="Proteomes" id="UP000006055"/>
    </source>
</evidence>
<keyword evidence="4" id="KW-0276">Fatty acid metabolism</keyword>
<evidence type="ECO:0000256" key="1">
    <source>
        <dbReference type="ARBA" id="ARBA00004275"/>
    </source>
</evidence>
<dbReference type="PANTHER" id="PTHR45024:SF2">
    <property type="entry name" value="SCP2 DOMAIN-CONTAINING PROTEIN"/>
    <property type="match status" value="1"/>
</dbReference>
<comment type="similarity">
    <text evidence="3">Belongs to the short-chain dehydrogenases/reductases (SDR) family.</text>
</comment>
<gene>
    <name evidence="10" type="ordered locus">Desti_1639</name>
</gene>
<organism evidence="10 11">
    <name type="scientific">Desulfomonile tiedjei (strain ATCC 49306 / DSM 6799 / DCB-1)</name>
    <dbReference type="NCBI Taxonomy" id="706587"/>
    <lineage>
        <taxon>Bacteria</taxon>
        <taxon>Pseudomonadati</taxon>
        <taxon>Thermodesulfobacteriota</taxon>
        <taxon>Desulfomonilia</taxon>
        <taxon>Desulfomonilales</taxon>
        <taxon>Desulfomonilaceae</taxon>
        <taxon>Desulfomonile</taxon>
    </lineage>
</organism>
<dbReference type="GO" id="GO:0016491">
    <property type="term" value="F:oxidoreductase activity"/>
    <property type="evidence" value="ECO:0007669"/>
    <property type="project" value="UniProtKB-KW"/>
</dbReference>
<dbReference type="PRINTS" id="PR00080">
    <property type="entry name" value="SDRFAMILY"/>
</dbReference>
<dbReference type="Pfam" id="PF01575">
    <property type="entry name" value="MaoC_dehydratas"/>
    <property type="match status" value="1"/>
</dbReference>
<evidence type="ECO:0000256" key="4">
    <source>
        <dbReference type="ARBA" id="ARBA00022832"/>
    </source>
</evidence>
<comment type="pathway">
    <text evidence="2">Lipid metabolism; fatty acid beta-oxidation.</text>
</comment>
<accession>I4C459</accession>
<protein>
    <recommendedName>
        <fullName evidence="9">Ketoreductase domain-containing protein</fullName>
    </recommendedName>
</protein>
<dbReference type="CDD" id="cd05353">
    <property type="entry name" value="hydroxyacyl-CoA-like_DH_SDR_c-like"/>
    <property type="match status" value="1"/>
</dbReference>
<dbReference type="Gene3D" id="3.40.50.720">
    <property type="entry name" value="NAD(P)-binding Rossmann-like Domain"/>
    <property type="match status" value="2"/>
</dbReference>
<dbReference type="PANTHER" id="PTHR45024">
    <property type="entry name" value="DEHYDROGENASES, SHORT CHAIN"/>
    <property type="match status" value="1"/>
</dbReference>
<evidence type="ECO:0000256" key="2">
    <source>
        <dbReference type="ARBA" id="ARBA00005005"/>
    </source>
</evidence>
<dbReference type="RefSeq" id="WP_014809498.1">
    <property type="nucleotide sequence ID" value="NC_018025.1"/>
</dbReference>
<evidence type="ECO:0000313" key="10">
    <source>
        <dbReference type="EMBL" id="AFM24350.1"/>
    </source>
</evidence>
<dbReference type="InterPro" id="IPR057326">
    <property type="entry name" value="KR_dom"/>
</dbReference>
<feature type="domain" description="Ketoreductase" evidence="9">
    <location>
        <begin position="297"/>
        <end position="488"/>
    </location>
</feature>
<sequence>MALDLDSVGKKIGPVTREYDWKDVVLYALGVGAGFEDLEYCYENRLKTIPSFSIGAVFDFLAEVGLSSGANLAGILHGEQDIIFHNPIPVKGKLITEGAITGIYDKGAEKGALVVAEADTFHSDGQKLFTNIFTLFCRRDGGFGGDDAPGETIEFPDRPPDFEEHALPSADQPLLYRLSGDIFALHVDPDFAKASGFTKPIMHGLCTHGYACRAVIKHLFPGEPERMTRFRNRFSKTIYPGVPIKTQIWKLEEGRAVFRTVNTETGEVVIDRGLVEWLTPEEIEQRSKRQGIRFDDQVAVVTGAGQGLGRLYALELAKRGAKVVVNDLGGARDGSGQGSSTPADKVVEEIKALGGEAVASYDSVSTPEGGEAIIDKAVEAFGRVDILINNAGILRDKSLTKMEASEWDAVMSVHLDGAYNVTRPAYIKMRENGYGRIIVTTSAAGLYGNFGQTNYSAAKMALVGFMNSLKLEGEKNGIKINAIAPIAMTRLTEDILPPDLSEKLKPEFVTPLVMFLCSEQCPVTGSIYNAGMGYYNRAAIVTGPGVVLGDGQTIPTAEEIARNSKNIASLEGAAECYSITAALGDMLNAVGKPVLKTPPKSGDQTVSRVFDRIQDAFQADKAAGLDVVFQYKISGPNGGEWHVIVKDGTCTVAQGVHAAPTTTILMAAEDFLKLIGKELNAMQAYTSGKLKIQGDLMKSQLIEKLFKF</sequence>
<dbReference type="Pfam" id="PF00106">
    <property type="entry name" value="adh_short"/>
    <property type="match status" value="1"/>
</dbReference>
<dbReference type="GO" id="GO:0005737">
    <property type="term" value="C:cytoplasm"/>
    <property type="evidence" value="ECO:0007669"/>
    <property type="project" value="UniProtKB-ARBA"/>
</dbReference>
<dbReference type="InterPro" id="IPR002347">
    <property type="entry name" value="SDR_fam"/>
</dbReference>
<evidence type="ECO:0000259" key="9">
    <source>
        <dbReference type="SMART" id="SM00822"/>
    </source>
</evidence>
<comment type="subcellular location">
    <subcellularLocation>
        <location evidence="1">Peroxisome</location>
    </subcellularLocation>
</comment>
<dbReference type="InterPro" id="IPR036291">
    <property type="entry name" value="NAD(P)-bd_dom_sf"/>
</dbReference>
<dbReference type="SMART" id="SM00822">
    <property type="entry name" value="PKS_KR"/>
    <property type="match status" value="1"/>
</dbReference>
<dbReference type="AlphaFoldDB" id="I4C459"/>
<evidence type="ECO:0000256" key="5">
    <source>
        <dbReference type="ARBA" id="ARBA00023002"/>
    </source>
</evidence>
<dbReference type="PATRIC" id="fig|706587.4.peg.1873"/>
<keyword evidence="6" id="KW-0443">Lipid metabolism</keyword>
<dbReference type="Gene3D" id="3.30.1050.10">
    <property type="entry name" value="SCP2 sterol-binding domain"/>
    <property type="match status" value="1"/>
</dbReference>
<dbReference type="KEGG" id="dti:Desti_1639"/>
<dbReference type="Pfam" id="PF02036">
    <property type="entry name" value="SCP2"/>
    <property type="match status" value="1"/>
</dbReference>
<dbReference type="InterPro" id="IPR003033">
    <property type="entry name" value="SCP2_sterol-bd_dom"/>
</dbReference>
<dbReference type="eggNOG" id="COG2030">
    <property type="taxonomic scope" value="Bacteria"/>
</dbReference>
<dbReference type="InterPro" id="IPR002539">
    <property type="entry name" value="MaoC-like_dom"/>
</dbReference>
<keyword evidence="7" id="KW-0576">Peroxisome</keyword>
<keyword evidence="5" id="KW-0560">Oxidoreductase</keyword>
<dbReference type="SUPFAM" id="SSF54637">
    <property type="entry name" value="Thioesterase/thiol ester dehydrase-isomerase"/>
    <property type="match status" value="2"/>
</dbReference>
<dbReference type="SUPFAM" id="SSF55718">
    <property type="entry name" value="SCP-like"/>
    <property type="match status" value="1"/>
</dbReference>
<dbReference type="Gene3D" id="3.10.129.10">
    <property type="entry name" value="Hotdog Thioesterase"/>
    <property type="match status" value="2"/>
</dbReference>
<dbReference type="UniPathway" id="UPA00659"/>
<dbReference type="eggNOG" id="COG3255">
    <property type="taxonomic scope" value="Bacteria"/>
</dbReference>
<dbReference type="OrthoDB" id="9802564at2"/>
<keyword evidence="8" id="KW-0456">Lyase</keyword>
<dbReference type="InterPro" id="IPR036527">
    <property type="entry name" value="SCP2_sterol-bd_dom_sf"/>
</dbReference>
<name>I4C459_DESTA</name>
<dbReference type="GO" id="GO:0004300">
    <property type="term" value="F:enoyl-CoA hydratase activity"/>
    <property type="evidence" value="ECO:0007669"/>
    <property type="project" value="UniProtKB-ARBA"/>
</dbReference>
<evidence type="ECO:0000256" key="6">
    <source>
        <dbReference type="ARBA" id="ARBA00023098"/>
    </source>
</evidence>
<dbReference type="STRING" id="706587.Desti_1639"/>
<dbReference type="InterPro" id="IPR051687">
    <property type="entry name" value="Peroxisomal_Beta-Oxidation"/>
</dbReference>
<reference evidence="11" key="1">
    <citation type="submission" date="2012-06" db="EMBL/GenBank/DDBJ databases">
        <title>Complete sequence of chromosome of Desulfomonile tiedjei DSM 6799.</title>
        <authorList>
            <person name="Lucas S."/>
            <person name="Copeland A."/>
            <person name="Lapidus A."/>
            <person name="Glavina del Rio T."/>
            <person name="Dalin E."/>
            <person name="Tice H."/>
            <person name="Bruce D."/>
            <person name="Goodwin L."/>
            <person name="Pitluck S."/>
            <person name="Peters L."/>
            <person name="Ovchinnikova G."/>
            <person name="Zeytun A."/>
            <person name="Lu M."/>
            <person name="Kyrpides N."/>
            <person name="Mavromatis K."/>
            <person name="Ivanova N."/>
            <person name="Brettin T."/>
            <person name="Detter J.C."/>
            <person name="Han C."/>
            <person name="Larimer F."/>
            <person name="Land M."/>
            <person name="Hauser L."/>
            <person name="Markowitz V."/>
            <person name="Cheng J.-F."/>
            <person name="Hugenholtz P."/>
            <person name="Woyke T."/>
            <person name="Wu D."/>
            <person name="Spring S."/>
            <person name="Schroeder M."/>
            <person name="Brambilla E."/>
            <person name="Klenk H.-P."/>
            <person name="Eisen J.A."/>
        </authorList>
    </citation>
    <scope>NUCLEOTIDE SEQUENCE [LARGE SCALE GENOMIC DNA]</scope>
    <source>
        <strain evidence="11">ATCC 49306 / DSM 6799 / DCB-1</strain>
    </source>
</reference>
<dbReference type="Pfam" id="PF22622">
    <property type="entry name" value="MFE-2_hydrat-2_N"/>
    <property type="match status" value="1"/>
</dbReference>
<dbReference type="InterPro" id="IPR029069">
    <property type="entry name" value="HotDog_dom_sf"/>
</dbReference>
<evidence type="ECO:0000256" key="3">
    <source>
        <dbReference type="ARBA" id="ARBA00006484"/>
    </source>
</evidence>
<dbReference type="GO" id="GO:0006635">
    <property type="term" value="P:fatty acid beta-oxidation"/>
    <property type="evidence" value="ECO:0007669"/>
    <property type="project" value="UniProtKB-UniPathway"/>
</dbReference>
<keyword evidence="11" id="KW-1185">Reference proteome</keyword>
<dbReference type="EMBL" id="CP003360">
    <property type="protein sequence ID" value="AFM24350.1"/>
    <property type="molecule type" value="Genomic_DNA"/>
</dbReference>
<dbReference type="HOGENOM" id="CLU_023984_0_0_7"/>
<dbReference type="SUPFAM" id="SSF51735">
    <property type="entry name" value="NAD(P)-binding Rossmann-fold domains"/>
    <property type="match status" value="1"/>
</dbReference>
<dbReference type="PRINTS" id="PR00081">
    <property type="entry name" value="GDHRDH"/>
</dbReference>